<gene>
    <name evidence="2" type="ORF">F0M18_08535</name>
</gene>
<feature type="transmembrane region" description="Helical" evidence="1">
    <location>
        <begin position="124"/>
        <end position="141"/>
    </location>
</feature>
<sequence length="212" mass="23791">MNLLQHPSLNGWPLFYLVAALTFAVIGAGLVITGISSPEATVSLIRLSVQLASPWIFLAFVARPLVQLNPGSFSKWLLRNRRYLGLSFAAGFAWQAVFIAVLLALYPDYYWQQLHNTADLVLRMLSYLLLLALTITSFYPVRRAMRPASWRALHLVGTWYFWAAIWVSYAGVLLSGDTRIIAIVYVIAGLIVLTVRLAAYLKNRSMPEMKVS</sequence>
<feature type="transmembrane region" description="Helical" evidence="1">
    <location>
        <begin position="83"/>
        <end position="104"/>
    </location>
</feature>
<evidence type="ECO:0000313" key="2">
    <source>
        <dbReference type="EMBL" id="KAA1192695.1"/>
    </source>
</evidence>
<keyword evidence="1" id="KW-0812">Transmembrane</keyword>
<organism evidence="2 3">
    <name type="scientific">Pseudohalioglobus sediminis</name>
    <dbReference type="NCBI Taxonomy" id="2606449"/>
    <lineage>
        <taxon>Bacteria</taxon>
        <taxon>Pseudomonadati</taxon>
        <taxon>Pseudomonadota</taxon>
        <taxon>Gammaproteobacteria</taxon>
        <taxon>Cellvibrionales</taxon>
        <taxon>Halieaceae</taxon>
        <taxon>Pseudohalioglobus</taxon>
    </lineage>
</organism>
<keyword evidence="3" id="KW-1185">Reference proteome</keyword>
<dbReference type="RefSeq" id="WP_149610979.1">
    <property type="nucleotide sequence ID" value="NZ_VTUX01000003.1"/>
</dbReference>
<name>A0A5B0X1X4_9GAMM</name>
<feature type="transmembrane region" description="Helical" evidence="1">
    <location>
        <begin position="44"/>
        <end position="62"/>
    </location>
</feature>
<evidence type="ECO:0000256" key="1">
    <source>
        <dbReference type="SAM" id="Phobius"/>
    </source>
</evidence>
<proteinExistence type="predicted"/>
<keyword evidence="1" id="KW-0472">Membrane</keyword>
<evidence type="ECO:0000313" key="3">
    <source>
        <dbReference type="Proteomes" id="UP000323708"/>
    </source>
</evidence>
<dbReference type="Proteomes" id="UP000323708">
    <property type="component" value="Unassembled WGS sequence"/>
</dbReference>
<feature type="transmembrane region" description="Helical" evidence="1">
    <location>
        <begin position="153"/>
        <end position="174"/>
    </location>
</feature>
<dbReference type="AlphaFoldDB" id="A0A5B0X1X4"/>
<comment type="caution">
    <text evidence="2">The sequence shown here is derived from an EMBL/GenBank/DDBJ whole genome shotgun (WGS) entry which is preliminary data.</text>
</comment>
<dbReference type="EMBL" id="VTUX01000003">
    <property type="protein sequence ID" value="KAA1192695.1"/>
    <property type="molecule type" value="Genomic_DNA"/>
</dbReference>
<keyword evidence="1" id="KW-1133">Transmembrane helix</keyword>
<feature type="transmembrane region" description="Helical" evidence="1">
    <location>
        <begin position="180"/>
        <end position="201"/>
    </location>
</feature>
<feature type="transmembrane region" description="Helical" evidence="1">
    <location>
        <begin position="12"/>
        <end position="32"/>
    </location>
</feature>
<protein>
    <submittedName>
        <fullName evidence="2">Uncharacterized protein</fullName>
    </submittedName>
</protein>
<accession>A0A5B0X1X4</accession>
<reference evidence="2 3" key="1">
    <citation type="submission" date="2019-09" db="EMBL/GenBank/DDBJ databases">
        <authorList>
            <person name="Chen X.-Y."/>
        </authorList>
    </citation>
    <scope>NUCLEOTIDE SEQUENCE [LARGE SCALE GENOMIC DNA]</scope>
    <source>
        <strain evidence="2 3">NY5</strain>
    </source>
</reference>